<gene>
    <name evidence="2" type="ORF">J4557_40710</name>
</gene>
<keyword evidence="3" id="KW-1185">Reference proteome</keyword>
<comment type="caution">
    <text evidence="2">The sequence shown here is derived from an EMBL/GenBank/DDBJ whole genome shotgun (WGS) entry which is preliminary data.</text>
</comment>
<accession>A0ABS3RCA5</accession>
<dbReference type="EMBL" id="JAGEOK010000037">
    <property type="protein sequence ID" value="MBO2443863.1"/>
    <property type="molecule type" value="Genomic_DNA"/>
</dbReference>
<dbReference type="Proteomes" id="UP000666915">
    <property type="component" value="Unassembled WGS sequence"/>
</dbReference>
<evidence type="ECO:0000313" key="3">
    <source>
        <dbReference type="Proteomes" id="UP000666915"/>
    </source>
</evidence>
<organism evidence="2 3">
    <name type="scientific">Actinomadura nitritigenes</name>
    <dbReference type="NCBI Taxonomy" id="134602"/>
    <lineage>
        <taxon>Bacteria</taxon>
        <taxon>Bacillati</taxon>
        <taxon>Actinomycetota</taxon>
        <taxon>Actinomycetes</taxon>
        <taxon>Streptosporangiales</taxon>
        <taxon>Thermomonosporaceae</taxon>
        <taxon>Actinomadura</taxon>
    </lineage>
</organism>
<proteinExistence type="predicted"/>
<protein>
    <submittedName>
        <fullName evidence="2">Uncharacterized protein</fullName>
    </submittedName>
</protein>
<reference evidence="2 3" key="1">
    <citation type="submission" date="2021-03" db="EMBL/GenBank/DDBJ databases">
        <authorList>
            <person name="Kanchanasin P."/>
            <person name="Saeng-In P."/>
            <person name="Phongsopitanun W."/>
            <person name="Yuki M."/>
            <person name="Kudo T."/>
            <person name="Ohkuma M."/>
            <person name="Tanasupawat S."/>
        </authorList>
    </citation>
    <scope>NUCLEOTIDE SEQUENCE [LARGE SCALE GENOMIC DNA]</scope>
    <source>
        <strain evidence="2 3">L46</strain>
    </source>
</reference>
<evidence type="ECO:0000256" key="1">
    <source>
        <dbReference type="SAM" id="MobiDB-lite"/>
    </source>
</evidence>
<evidence type="ECO:0000313" key="2">
    <source>
        <dbReference type="EMBL" id="MBO2443863.1"/>
    </source>
</evidence>
<name>A0ABS3RCA5_9ACTN</name>
<feature type="region of interest" description="Disordered" evidence="1">
    <location>
        <begin position="228"/>
        <end position="255"/>
    </location>
</feature>
<sequence length="275" mass="29496">MAATVHHALLDGGLRPDLLDRLGQALEAVAAGDAHVLHAAIAQFGQHGHPVLGALTTGPDPQSEHVPLAVAVDAHRHVDRTVGHLTLADLDVEGVDQHDRIHRIERPSPPGLHLFHDFVGDPRDQVARHLDLIDLGQVRADLPGGQALGIQRGDRLVEPFDPAGVLGHDLRLEHPRPVPRHLDPHRPDLGRHRLSRGAVAVVAGRDGRAFAPLIAQMIGHLGFQRGLQHGLGDPGRQPVRPDQRHPLGPGLRGQLSSELDLQTTSGLVLVVVGHV</sequence>